<proteinExistence type="predicted"/>
<evidence type="ECO:0000259" key="2">
    <source>
        <dbReference type="Pfam" id="PF08881"/>
    </source>
</evidence>
<keyword evidence="4" id="KW-1185">Reference proteome</keyword>
<dbReference type="InterPro" id="IPR036673">
    <property type="entry name" value="Cyanovirin-N_sf"/>
</dbReference>
<dbReference type="AlphaFoldDB" id="A0AAD7A460"/>
<evidence type="ECO:0000313" key="3">
    <source>
        <dbReference type="EMBL" id="KAJ7348590.1"/>
    </source>
</evidence>
<dbReference type="SUPFAM" id="SSF51322">
    <property type="entry name" value="Cyanovirin-N"/>
    <property type="match status" value="1"/>
</dbReference>
<dbReference type="InterPro" id="IPR011058">
    <property type="entry name" value="Cyanovirin-N"/>
</dbReference>
<keyword evidence="1" id="KW-0732">Signal</keyword>
<reference evidence="3" key="1">
    <citation type="submission" date="2023-03" db="EMBL/GenBank/DDBJ databases">
        <title>Massive genome expansion in bonnet fungi (Mycena s.s.) driven by repeated elements and novel gene families across ecological guilds.</title>
        <authorList>
            <consortium name="Lawrence Berkeley National Laboratory"/>
            <person name="Harder C.B."/>
            <person name="Miyauchi S."/>
            <person name="Viragh M."/>
            <person name="Kuo A."/>
            <person name="Thoen E."/>
            <person name="Andreopoulos B."/>
            <person name="Lu D."/>
            <person name="Skrede I."/>
            <person name="Drula E."/>
            <person name="Henrissat B."/>
            <person name="Morin E."/>
            <person name="Kohler A."/>
            <person name="Barry K."/>
            <person name="LaButti K."/>
            <person name="Morin E."/>
            <person name="Salamov A."/>
            <person name="Lipzen A."/>
            <person name="Mereny Z."/>
            <person name="Hegedus B."/>
            <person name="Baldrian P."/>
            <person name="Stursova M."/>
            <person name="Weitz H."/>
            <person name="Taylor A."/>
            <person name="Grigoriev I.V."/>
            <person name="Nagy L.G."/>
            <person name="Martin F."/>
            <person name="Kauserud H."/>
        </authorList>
    </citation>
    <scope>NUCLEOTIDE SEQUENCE</scope>
    <source>
        <strain evidence="3">CBHHK002</strain>
    </source>
</reference>
<organism evidence="3 4">
    <name type="scientific">Mycena albidolilacea</name>
    <dbReference type="NCBI Taxonomy" id="1033008"/>
    <lineage>
        <taxon>Eukaryota</taxon>
        <taxon>Fungi</taxon>
        <taxon>Dikarya</taxon>
        <taxon>Basidiomycota</taxon>
        <taxon>Agaricomycotina</taxon>
        <taxon>Agaricomycetes</taxon>
        <taxon>Agaricomycetidae</taxon>
        <taxon>Agaricales</taxon>
        <taxon>Marasmiineae</taxon>
        <taxon>Mycenaceae</taxon>
        <taxon>Mycena</taxon>
    </lineage>
</organism>
<gene>
    <name evidence="3" type="ORF">DFH08DRAFT_808320</name>
</gene>
<name>A0AAD7A460_9AGAR</name>
<dbReference type="Gene3D" id="2.30.60.10">
    <property type="entry name" value="Cyanovirin-N"/>
    <property type="match status" value="1"/>
</dbReference>
<sequence length="121" mass="13074">MQFASFVLTFVTLFATARAGGHGGFKATCTNITFDTSFNLAADCQSTHGVVSTIVNLNKCIKQNNNRLQCTTNPSPFFSNVCHRWSMTGTILSCNCTGVTEIIDVTQLLIFAASKSVPAER</sequence>
<protein>
    <recommendedName>
        <fullName evidence="2">Cyanovirin-N domain-containing protein</fullName>
    </recommendedName>
</protein>
<accession>A0AAD7A460</accession>
<evidence type="ECO:0000313" key="4">
    <source>
        <dbReference type="Proteomes" id="UP001218218"/>
    </source>
</evidence>
<dbReference type="Pfam" id="PF08881">
    <property type="entry name" value="CVNH"/>
    <property type="match status" value="1"/>
</dbReference>
<dbReference type="Proteomes" id="UP001218218">
    <property type="component" value="Unassembled WGS sequence"/>
</dbReference>
<feature type="domain" description="Cyanovirin-N" evidence="2">
    <location>
        <begin position="25"/>
        <end position="96"/>
    </location>
</feature>
<evidence type="ECO:0000256" key="1">
    <source>
        <dbReference type="SAM" id="SignalP"/>
    </source>
</evidence>
<feature type="signal peptide" evidence="1">
    <location>
        <begin position="1"/>
        <end position="19"/>
    </location>
</feature>
<dbReference type="EMBL" id="JARIHO010000017">
    <property type="protein sequence ID" value="KAJ7348590.1"/>
    <property type="molecule type" value="Genomic_DNA"/>
</dbReference>
<feature type="chain" id="PRO_5041966226" description="Cyanovirin-N domain-containing protein" evidence="1">
    <location>
        <begin position="20"/>
        <end position="121"/>
    </location>
</feature>
<comment type="caution">
    <text evidence="3">The sequence shown here is derived from an EMBL/GenBank/DDBJ whole genome shotgun (WGS) entry which is preliminary data.</text>
</comment>